<evidence type="ECO:0000313" key="2">
    <source>
        <dbReference type="EMBL" id="GAI55180.1"/>
    </source>
</evidence>
<feature type="non-terminal residue" evidence="2">
    <location>
        <position position="1"/>
    </location>
</feature>
<feature type="domain" description="Xylose isomerase-like TIM barrel" evidence="1">
    <location>
        <begin position="1"/>
        <end position="115"/>
    </location>
</feature>
<organism evidence="2">
    <name type="scientific">marine sediment metagenome</name>
    <dbReference type="NCBI Taxonomy" id="412755"/>
    <lineage>
        <taxon>unclassified sequences</taxon>
        <taxon>metagenomes</taxon>
        <taxon>ecological metagenomes</taxon>
    </lineage>
</organism>
<comment type="caution">
    <text evidence="2">The sequence shown here is derived from an EMBL/GenBank/DDBJ whole genome shotgun (WGS) entry which is preliminary data.</text>
</comment>
<protein>
    <recommendedName>
        <fullName evidence="1">Xylose isomerase-like TIM barrel domain-containing protein</fullName>
    </recommendedName>
</protein>
<feature type="non-terminal residue" evidence="2">
    <location>
        <position position="115"/>
    </location>
</feature>
<gene>
    <name evidence="2" type="ORF">S06H3_64643</name>
</gene>
<dbReference type="SUPFAM" id="SSF51658">
    <property type="entry name" value="Xylose isomerase-like"/>
    <property type="match status" value="1"/>
</dbReference>
<dbReference type="AlphaFoldDB" id="X1QWB2"/>
<dbReference type="Gene3D" id="3.20.20.150">
    <property type="entry name" value="Divalent-metal-dependent TIM barrel enzymes"/>
    <property type="match status" value="1"/>
</dbReference>
<dbReference type="InterPro" id="IPR013022">
    <property type="entry name" value="Xyl_isomerase-like_TIM-brl"/>
</dbReference>
<name>X1QWB2_9ZZZZ</name>
<dbReference type="InterPro" id="IPR036237">
    <property type="entry name" value="Xyl_isomerase-like_sf"/>
</dbReference>
<evidence type="ECO:0000259" key="1">
    <source>
        <dbReference type="Pfam" id="PF01261"/>
    </source>
</evidence>
<proteinExistence type="predicted"/>
<reference evidence="2" key="1">
    <citation type="journal article" date="2014" name="Front. Microbiol.">
        <title>High frequency of phylogenetically diverse reductive dehalogenase-homologous genes in deep subseafloor sedimentary metagenomes.</title>
        <authorList>
            <person name="Kawai M."/>
            <person name="Futagami T."/>
            <person name="Toyoda A."/>
            <person name="Takaki Y."/>
            <person name="Nishi S."/>
            <person name="Hori S."/>
            <person name="Arai W."/>
            <person name="Tsubouchi T."/>
            <person name="Morono Y."/>
            <person name="Uchiyama I."/>
            <person name="Ito T."/>
            <person name="Fujiyama A."/>
            <person name="Inagaki F."/>
            <person name="Takami H."/>
        </authorList>
    </citation>
    <scope>NUCLEOTIDE SEQUENCE</scope>
    <source>
        <strain evidence="2">Expedition CK06-06</strain>
    </source>
</reference>
<sequence>ADRHKIGVCLEPHGQLTNHPEKLTRLVNCHDSLYLRVNFDTGNTFVAGWQPQDFLEQVIEKVHHCHVKDVAAELASERRGEETGIASSEVSVGEGVNAENIVACLKVFKKHGFTG</sequence>
<accession>X1QWB2</accession>
<dbReference type="EMBL" id="BARV01043247">
    <property type="protein sequence ID" value="GAI55180.1"/>
    <property type="molecule type" value="Genomic_DNA"/>
</dbReference>
<dbReference type="Pfam" id="PF01261">
    <property type="entry name" value="AP_endonuc_2"/>
    <property type="match status" value="1"/>
</dbReference>